<evidence type="ECO:0000313" key="5">
    <source>
        <dbReference type="Proteomes" id="UP001597519"/>
    </source>
</evidence>
<organism evidence="4 5">
    <name type="scientific">Corticicoccus populi</name>
    <dbReference type="NCBI Taxonomy" id="1812821"/>
    <lineage>
        <taxon>Bacteria</taxon>
        <taxon>Bacillati</taxon>
        <taxon>Bacillota</taxon>
        <taxon>Bacilli</taxon>
        <taxon>Bacillales</taxon>
        <taxon>Staphylococcaceae</taxon>
        <taxon>Corticicoccus</taxon>
    </lineage>
</organism>
<protein>
    <submittedName>
        <fullName evidence="4">GNAT family N-acetyltransferase</fullName>
        <ecNumber evidence="4">2.3.1.-</ecNumber>
    </submittedName>
</protein>
<dbReference type="GO" id="GO:0016746">
    <property type="term" value="F:acyltransferase activity"/>
    <property type="evidence" value="ECO:0007669"/>
    <property type="project" value="UniProtKB-KW"/>
</dbReference>
<dbReference type="Pfam" id="PF00583">
    <property type="entry name" value="Acetyltransf_1"/>
    <property type="match status" value="1"/>
</dbReference>
<dbReference type="RefSeq" id="WP_377775524.1">
    <property type="nucleotide sequence ID" value="NZ_JBHUOQ010000005.1"/>
</dbReference>
<dbReference type="PROSITE" id="PS51186">
    <property type="entry name" value="GNAT"/>
    <property type="match status" value="1"/>
</dbReference>
<proteinExistence type="predicted"/>
<dbReference type="InterPro" id="IPR016181">
    <property type="entry name" value="Acyl_CoA_acyltransferase"/>
</dbReference>
<dbReference type="EC" id="2.3.1.-" evidence="4"/>
<name>A0ABW5WZ02_9STAP</name>
<dbReference type="Proteomes" id="UP001597519">
    <property type="component" value="Unassembled WGS sequence"/>
</dbReference>
<dbReference type="InterPro" id="IPR050680">
    <property type="entry name" value="YpeA/RimI_acetyltransf"/>
</dbReference>
<dbReference type="SUPFAM" id="SSF55729">
    <property type="entry name" value="Acyl-CoA N-acyltransferases (Nat)"/>
    <property type="match status" value="1"/>
</dbReference>
<dbReference type="Gene3D" id="3.40.630.30">
    <property type="match status" value="1"/>
</dbReference>
<comment type="caution">
    <text evidence="4">The sequence shown here is derived from an EMBL/GenBank/DDBJ whole genome shotgun (WGS) entry which is preliminary data.</text>
</comment>
<evidence type="ECO:0000313" key="4">
    <source>
        <dbReference type="EMBL" id="MFD2831349.1"/>
    </source>
</evidence>
<feature type="domain" description="N-acetyltransferase" evidence="3">
    <location>
        <begin position="2"/>
        <end position="153"/>
    </location>
</feature>
<evidence type="ECO:0000259" key="3">
    <source>
        <dbReference type="PROSITE" id="PS51186"/>
    </source>
</evidence>
<dbReference type="InterPro" id="IPR000182">
    <property type="entry name" value="GNAT_dom"/>
</dbReference>
<sequence length="209" mass="24124">MITINNYEEKYEDEWLRCRLLSYFYSSMYEDVVTEKPHFPDRDTIELVALNDGHVVGIMDMILDSQHIKTSFLSQGPGAFLQTIAVHPDYQGQGIARQLMAEAFKRLEGTDIEFIELYTRGDAPANSLYQSLGFKLQYESYDVFGNLKSQDDEITITGIENKRLKVEHADGSQCRHFVSQSEFEVFTEEGLESIDIDRVYPSRGYLLYL</sequence>
<evidence type="ECO:0000256" key="2">
    <source>
        <dbReference type="ARBA" id="ARBA00023315"/>
    </source>
</evidence>
<evidence type="ECO:0000256" key="1">
    <source>
        <dbReference type="ARBA" id="ARBA00022679"/>
    </source>
</evidence>
<keyword evidence="5" id="KW-1185">Reference proteome</keyword>
<reference evidence="5" key="1">
    <citation type="journal article" date="2019" name="Int. J. Syst. Evol. Microbiol.">
        <title>The Global Catalogue of Microorganisms (GCM) 10K type strain sequencing project: providing services to taxonomists for standard genome sequencing and annotation.</title>
        <authorList>
            <consortium name="The Broad Institute Genomics Platform"/>
            <consortium name="The Broad Institute Genome Sequencing Center for Infectious Disease"/>
            <person name="Wu L."/>
            <person name="Ma J."/>
        </authorList>
    </citation>
    <scope>NUCLEOTIDE SEQUENCE [LARGE SCALE GENOMIC DNA]</scope>
    <source>
        <strain evidence="5">KCTC 33575</strain>
    </source>
</reference>
<accession>A0ABW5WZ02</accession>
<keyword evidence="1 4" id="KW-0808">Transferase</keyword>
<dbReference type="PANTHER" id="PTHR43420">
    <property type="entry name" value="ACETYLTRANSFERASE"/>
    <property type="match status" value="1"/>
</dbReference>
<keyword evidence="2 4" id="KW-0012">Acyltransferase</keyword>
<gene>
    <name evidence="4" type="ORF">ACFSX4_12815</name>
</gene>
<dbReference type="EMBL" id="JBHUOQ010000005">
    <property type="protein sequence ID" value="MFD2831349.1"/>
    <property type="molecule type" value="Genomic_DNA"/>
</dbReference>
<dbReference type="CDD" id="cd04301">
    <property type="entry name" value="NAT_SF"/>
    <property type="match status" value="1"/>
</dbReference>